<dbReference type="GO" id="GO:0000287">
    <property type="term" value="F:magnesium ion binding"/>
    <property type="evidence" value="ECO:0007669"/>
    <property type="project" value="TreeGrafter"/>
</dbReference>
<dbReference type="AlphaFoldDB" id="A0A859DTD5"/>
<dbReference type="Proteomes" id="UP000509623">
    <property type="component" value="Chromosome"/>
</dbReference>
<keyword evidence="1" id="KW-0378">Hydrolase</keyword>
<dbReference type="EMBL" id="CP046161">
    <property type="protein sequence ID" value="QKO29879.1"/>
    <property type="molecule type" value="Genomic_DNA"/>
</dbReference>
<organism evidence="1 3">
    <name type="scientific">Caproicibacterium lactatifermentans</name>
    <dbReference type="NCBI Taxonomy" id="2666138"/>
    <lineage>
        <taxon>Bacteria</taxon>
        <taxon>Bacillati</taxon>
        <taxon>Bacillota</taxon>
        <taxon>Clostridia</taxon>
        <taxon>Eubacteriales</taxon>
        <taxon>Oscillospiraceae</taxon>
        <taxon>Caproicibacterium</taxon>
    </lineage>
</organism>
<sequence>MNIKLIALDMDGTVLIDDHRSITESTAKVIDQVVAEHILVVPTSGRIISAMPEAVMALPAVQFAITSNGALAYRLKDKKIMYSNCIPRENAAAVFRTIPKKLWAELWADGKIYVEREKLLHQSDFLLNPFHAEVVEKIGTEISSLSFGDALPGPIEKINLPNIPSTFKQKLWAEFSSWGIFSLVNTPNGFEIMNRGTSKAAGLLGFCRCLHSSGTKIQNQNIMAFGDSENDIEMLRASGFGIAMGNACERVKEAANAVTRRNTEDGVALAIETYILRPAAISTDCSEKLGHSPLDCP</sequence>
<protein>
    <submittedName>
        <fullName evidence="1">HAD hydrolase family protein</fullName>
    </submittedName>
</protein>
<dbReference type="Gene3D" id="3.30.1240.10">
    <property type="match status" value="1"/>
</dbReference>
<dbReference type="InterPro" id="IPR036412">
    <property type="entry name" value="HAD-like_sf"/>
</dbReference>
<accession>A0A859DTD5</accession>
<dbReference type="EMBL" id="CP046051">
    <property type="protein sequence ID" value="QKN23443.1"/>
    <property type="molecule type" value="Genomic_DNA"/>
</dbReference>
<dbReference type="GO" id="GO:0005829">
    <property type="term" value="C:cytosol"/>
    <property type="evidence" value="ECO:0007669"/>
    <property type="project" value="TreeGrafter"/>
</dbReference>
<dbReference type="InterPro" id="IPR023214">
    <property type="entry name" value="HAD_sf"/>
</dbReference>
<dbReference type="Pfam" id="PF08282">
    <property type="entry name" value="Hydrolase_3"/>
    <property type="match status" value="1"/>
</dbReference>
<gene>
    <name evidence="1" type="ORF">GJQ69_02410</name>
    <name evidence="2" type="ORF">GKP14_01945</name>
</gene>
<reference evidence="2" key="2">
    <citation type="journal article" date="2021" name="Appl. Environ. Microbiol.">
        <title>Adaptability of a Caproate-Producing Bacterium Contributes to Its Dominance in an Anaerobic Fermentation System.</title>
        <authorList>
            <person name="Wang H."/>
            <person name="Gu Y."/>
            <person name="Zhou W."/>
            <person name="Zhao D."/>
            <person name="Qiao Z."/>
            <person name="Zheng J."/>
            <person name="Gao J."/>
            <person name="Chen X."/>
            <person name="Ren C."/>
            <person name="Xu Y."/>
        </authorList>
    </citation>
    <scope>NUCLEOTIDE SEQUENCE</scope>
    <source>
        <strain evidence="2">JNU-WLY1368</strain>
    </source>
</reference>
<dbReference type="PANTHER" id="PTHR10000">
    <property type="entry name" value="PHOSPHOSERINE PHOSPHATASE"/>
    <property type="match status" value="1"/>
</dbReference>
<keyword evidence="4" id="KW-1185">Reference proteome</keyword>
<name>A0A859DTD5_9FIRM</name>
<proteinExistence type="predicted"/>
<dbReference type="PANTHER" id="PTHR10000:SF8">
    <property type="entry name" value="HAD SUPERFAMILY HYDROLASE-LIKE, TYPE 3"/>
    <property type="match status" value="1"/>
</dbReference>
<evidence type="ECO:0000313" key="3">
    <source>
        <dbReference type="Proteomes" id="UP000501316"/>
    </source>
</evidence>
<dbReference type="GO" id="GO:0016791">
    <property type="term" value="F:phosphatase activity"/>
    <property type="evidence" value="ECO:0007669"/>
    <property type="project" value="UniProtKB-ARBA"/>
</dbReference>
<evidence type="ECO:0000313" key="1">
    <source>
        <dbReference type="EMBL" id="QKN23443.1"/>
    </source>
</evidence>
<dbReference type="Gene3D" id="3.40.50.1000">
    <property type="entry name" value="HAD superfamily/HAD-like"/>
    <property type="match status" value="1"/>
</dbReference>
<dbReference type="KEGG" id="clf:GJQ69_02410"/>
<dbReference type="RefSeq" id="WP_086036388.1">
    <property type="nucleotide sequence ID" value="NZ_CP046051.1"/>
</dbReference>
<evidence type="ECO:0000313" key="4">
    <source>
        <dbReference type="Proteomes" id="UP000509623"/>
    </source>
</evidence>
<reference evidence="3 4" key="1">
    <citation type="submission" date="2019-11" db="EMBL/GenBank/DDBJ databases">
        <authorList>
            <person name="Ren C."/>
            <person name="Wang H."/>
            <person name="Xu Y."/>
        </authorList>
    </citation>
    <scope>NUCLEOTIDE SEQUENCE [LARGE SCALE GENOMIC DNA]</scope>
    <source>
        <strain evidence="4">JNU-WLY1368</strain>
        <strain evidence="1 3">LBM 19010</strain>
    </source>
</reference>
<evidence type="ECO:0000313" key="2">
    <source>
        <dbReference type="EMBL" id="QKO29879.1"/>
    </source>
</evidence>
<dbReference type="SUPFAM" id="SSF56784">
    <property type="entry name" value="HAD-like"/>
    <property type="match status" value="1"/>
</dbReference>
<reference evidence="2" key="3">
    <citation type="journal article" date="2022" name="Int. J. Syst. Evol. Microbiol.">
        <title>Caproicibacterium lactatifermentans sp. nov., isolated from pit clay used for the production of Chinese strong aroma-type liquor.</title>
        <authorList>
            <person name="Wang H."/>
            <person name="Gu Y."/>
            <person name="Zhao D."/>
            <person name="Qiao Z."/>
            <person name="Zheng J."/>
            <person name="Gao J."/>
            <person name="Ren C."/>
            <person name="Xu Y."/>
        </authorList>
    </citation>
    <scope>NUCLEOTIDE SEQUENCE</scope>
    <source>
        <strain evidence="2">JNU-WLY1368</strain>
    </source>
</reference>
<dbReference type="Proteomes" id="UP000501316">
    <property type="component" value="Chromosome"/>
</dbReference>